<dbReference type="Proteomes" id="UP000367825">
    <property type="component" value="Unassembled WGS sequence"/>
</dbReference>
<evidence type="ECO:0000313" key="3">
    <source>
        <dbReference type="Proteomes" id="UP000367825"/>
    </source>
</evidence>
<feature type="transmembrane region" description="Helical" evidence="1">
    <location>
        <begin position="157"/>
        <end position="176"/>
    </location>
</feature>
<keyword evidence="1" id="KW-1133">Transmembrane helix</keyword>
<feature type="transmembrane region" description="Helical" evidence="1">
    <location>
        <begin position="303"/>
        <end position="329"/>
    </location>
</feature>
<feature type="transmembrane region" description="Helical" evidence="1">
    <location>
        <begin position="260"/>
        <end position="283"/>
    </location>
</feature>
<feature type="transmembrane region" description="Helical" evidence="1">
    <location>
        <begin position="235"/>
        <end position="253"/>
    </location>
</feature>
<dbReference type="OrthoDB" id="8113193at2"/>
<feature type="transmembrane region" description="Helical" evidence="1">
    <location>
        <begin position="210"/>
        <end position="229"/>
    </location>
</feature>
<keyword evidence="3" id="KW-1185">Reference proteome</keyword>
<dbReference type="AlphaFoldDB" id="A0A5E4RLL8"/>
<organism evidence="2 3">
    <name type="scientific">Pandoraea nosoerga</name>
    <dbReference type="NCBI Taxonomy" id="2508296"/>
    <lineage>
        <taxon>Bacteria</taxon>
        <taxon>Pseudomonadati</taxon>
        <taxon>Pseudomonadota</taxon>
        <taxon>Betaproteobacteria</taxon>
        <taxon>Burkholderiales</taxon>
        <taxon>Burkholderiaceae</taxon>
        <taxon>Pandoraea</taxon>
    </lineage>
</organism>
<dbReference type="EMBL" id="CABPSC010000001">
    <property type="protein sequence ID" value="VVD63843.1"/>
    <property type="molecule type" value="Genomic_DNA"/>
</dbReference>
<sequence>MEPRSGWNPNREFWTELASYVFAAVALWLILSVHLLSAVLSGMVVYQLVHVLGPRLQLRISSERARLVAVALLSAVIVALMTALIFGILTFFRSDAGHLEHLNTRMMDVVEQARAQLPVWLTARLPADSDDIHQAVTEYLKDHTQEMSLVGKEALNAMVHIIVGLVLGALVALSSVRPVQHMRPLAAALTRRVTRFGDAFRRIVFAQVKISAINTLFTGIFLLAVLPMFGVHLPLRKTMIVVTFVVGLLPVIGNLISNTFIVVLGLSVSLYVAIAALTFLIIIHKLEYFLNARIVGTQIQSRAWELLLAMILMEAAFGLPGLIAAPIYYGYLKSELAEKQLV</sequence>
<gene>
    <name evidence="2" type="ORF">PNO31109_00238</name>
</gene>
<evidence type="ECO:0000313" key="2">
    <source>
        <dbReference type="EMBL" id="VVD63843.1"/>
    </source>
</evidence>
<reference evidence="2 3" key="1">
    <citation type="submission" date="2019-08" db="EMBL/GenBank/DDBJ databases">
        <authorList>
            <person name="Peeters C."/>
        </authorList>
    </citation>
    <scope>NUCLEOTIDE SEQUENCE [LARGE SCALE GENOMIC DNA]</scope>
    <source>
        <strain evidence="2 3">LMG 31109</strain>
    </source>
</reference>
<keyword evidence="1" id="KW-0812">Transmembrane</keyword>
<accession>A0A5E4RLL8</accession>
<evidence type="ECO:0000256" key="1">
    <source>
        <dbReference type="SAM" id="Phobius"/>
    </source>
</evidence>
<feature type="transmembrane region" description="Helical" evidence="1">
    <location>
        <begin position="67"/>
        <end position="92"/>
    </location>
</feature>
<dbReference type="RefSeq" id="WP_150553808.1">
    <property type="nucleotide sequence ID" value="NZ_CABPSC010000001.1"/>
</dbReference>
<protein>
    <submittedName>
        <fullName evidence="2">Membrane protein</fullName>
    </submittedName>
</protein>
<name>A0A5E4RLL8_9BURK</name>
<proteinExistence type="predicted"/>
<keyword evidence="1" id="KW-0472">Membrane</keyword>
<feature type="transmembrane region" description="Helical" evidence="1">
    <location>
        <begin position="20"/>
        <end position="46"/>
    </location>
</feature>